<feature type="compositionally biased region" description="Basic and acidic residues" evidence="5">
    <location>
        <begin position="113"/>
        <end position="128"/>
    </location>
</feature>
<evidence type="ECO:0000256" key="6">
    <source>
        <dbReference type="SAM" id="SignalP"/>
    </source>
</evidence>
<evidence type="ECO:0000256" key="5">
    <source>
        <dbReference type="SAM" id="MobiDB-lite"/>
    </source>
</evidence>
<evidence type="ECO:0000259" key="7">
    <source>
        <dbReference type="PROSITE" id="PS51935"/>
    </source>
</evidence>
<reference evidence="9" key="1">
    <citation type="journal article" date="2015" name="PLoS Genet.">
        <title>The dynamic genome and transcriptome of the human fungal pathogen Blastomyces and close relative Emmonsia.</title>
        <authorList>
            <person name="Munoz J.F."/>
            <person name="Gauthier G.M."/>
            <person name="Desjardins C.A."/>
            <person name="Gallo J.E."/>
            <person name="Holder J."/>
            <person name="Sullivan T.D."/>
            <person name="Marty A.J."/>
            <person name="Carmen J.C."/>
            <person name="Chen Z."/>
            <person name="Ding L."/>
            <person name="Gujja S."/>
            <person name="Magrini V."/>
            <person name="Misas E."/>
            <person name="Mitreva M."/>
            <person name="Priest M."/>
            <person name="Saif S."/>
            <person name="Whiston E.A."/>
            <person name="Young S."/>
            <person name="Zeng Q."/>
            <person name="Goldman W.E."/>
            <person name="Mardis E.R."/>
            <person name="Taylor J.W."/>
            <person name="McEwen J.G."/>
            <person name="Clay O.K."/>
            <person name="Klein B.S."/>
            <person name="Cuomo C.A."/>
        </authorList>
    </citation>
    <scope>NUCLEOTIDE SEQUENCE [LARGE SCALE GENOMIC DNA]</scope>
    <source>
        <strain evidence="9">SLH14081</strain>
    </source>
</reference>
<dbReference type="RefSeq" id="XP_031579853.1">
    <property type="nucleotide sequence ID" value="XM_031722842.1"/>
</dbReference>
<dbReference type="STRING" id="559298.A0A179UTU1"/>
<keyword evidence="6" id="KW-0732">Signal</keyword>
<dbReference type="PANTHER" id="PTHR47359:SF3">
    <property type="entry name" value="NLP_P60 DOMAIN-CONTAINING PROTEIN-RELATED"/>
    <property type="match status" value="1"/>
</dbReference>
<sequence length="292" mass="32014">MRLSTFSLALLLSSVVSATPAFEIFERKVGSSCKTMDGMGVCMARSKCDGVYYDGACGRNSGETRCCVQVKCEVGGKTGQCQNIKRTKCKGGKYHIGSRNTCPAGKNVRCCIEDNDKPKKPKPKPKEPKKPKKPKKSKKPKKPKKSKKTVGQKILAVAMKEKGTRYVWGGGSCKGPTKGGYDCSGLVAYAVCKVTKRNLFREGLRVTYSMYCASSKRLGKFKKVPFSKRRAGDAVFFGSNCSCKNQNISHMGLMINSGDRMIHAPNRRTVVKEGRVSRQGSLKACPYVIRFG</sequence>
<dbReference type="GO" id="GO:0008234">
    <property type="term" value="F:cysteine-type peptidase activity"/>
    <property type="evidence" value="ECO:0007669"/>
    <property type="project" value="UniProtKB-KW"/>
</dbReference>
<feature type="signal peptide" evidence="6">
    <location>
        <begin position="1"/>
        <end position="18"/>
    </location>
</feature>
<dbReference type="GeneID" id="8502855"/>
<feature type="region of interest" description="Disordered" evidence="5">
    <location>
        <begin position="113"/>
        <end position="151"/>
    </location>
</feature>
<accession>A0A179UTU1</accession>
<evidence type="ECO:0000313" key="8">
    <source>
        <dbReference type="EMBL" id="OAT11444.1"/>
    </source>
</evidence>
<protein>
    <recommendedName>
        <fullName evidence="7">NlpC/P60 domain-containing protein</fullName>
    </recommendedName>
</protein>
<feature type="domain" description="NlpC/P60" evidence="7">
    <location>
        <begin position="148"/>
        <end position="292"/>
    </location>
</feature>
<dbReference type="InterPro" id="IPR038765">
    <property type="entry name" value="Papain-like_cys_pep_sf"/>
</dbReference>
<dbReference type="KEGG" id="bgh:BDBG_06930"/>
<comment type="similarity">
    <text evidence="1">Belongs to the peptidase C40 family.</text>
</comment>
<keyword evidence="3" id="KW-0378">Hydrolase</keyword>
<dbReference type="PANTHER" id="PTHR47359">
    <property type="entry name" value="PEPTIDOGLYCAN DL-ENDOPEPTIDASE CWLO"/>
    <property type="match status" value="1"/>
</dbReference>
<evidence type="ECO:0000256" key="2">
    <source>
        <dbReference type="ARBA" id="ARBA00022670"/>
    </source>
</evidence>
<organism evidence="8 9">
    <name type="scientific">Blastomyces gilchristii (strain SLH14081)</name>
    <name type="common">Blastomyces dermatitidis</name>
    <dbReference type="NCBI Taxonomy" id="559298"/>
    <lineage>
        <taxon>Eukaryota</taxon>
        <taxon>Fungi</taxon>
        <taxon>Dikarya</taxon>
        <taxon>Ascomycota</taxon>
        <taxon>Pezizomycotina</taxon>
        <taxon>Eurotiomycetes</taxon>
        <taxon>Eurotiomycetidae</taxon>
        <taxon>Onygenales</taxon>
        <taxon>Ajellomycetaceae</taxon>
        <taxon>Blastomyces</taxon>
    </lineage>
</organism>
<feature type="chain" id="PRO_5008107550" description="NlpC/P60 domain-containing protein" evidence="6">
    <location>
        <begin position="19"/>
        <end position="292"/>
    </location>
</feature>
<evidence type="ECO:0000313" key="9">
    <source>
        <dbReference type="Proteomes" id="UP000002038"/>
    </source>
</evidence>
<keyword evidence="4" id="KW-0788">Thiol protease</keyword>
<dbReference type="AlphaFoldDB" id="A0A179UTU1"/>
<evidence type="ECO:0000256" key="4">
    <source>
        <dbReference type="ARBA" id="ARBA00022807"/>
    </source>
</evidence>
<proteinExistence type="inferred from homology"/>
<dbReference type="Gene3D" id="3.90.1720.10">
    <property type="entry name" value="endopeptidase domain like (from Nostoc punctiforme)"/>
    <property type="match status" value="1"/>
</dbReference>
<dbReference type="GO" id="GO:0006508">
    <property type="term" value="P:proteolysis"/>
    <property type="evidence" value="ECO:0007669"/>
    <property type="project" value="UniProtKB-KW"/>
</dbReference>
<dbReference type="OrthoDB" id="2251794at2759"/>
<keyword evidence="9" id="KW-1185">Reference proteome</keyword>
<evidence type="ECO:0000256" key="1">
    <source>
        <dbReference type="ARBA" id="ARBA00007074"/>
    </source>
</evidence>
<evidence type="ECO:0000256" key="3">
    <source>
        <dbReference type="ARBA" id="ARBA00022801"/>
    </source>
</evidence>
<name>A0A179UTU1_BLAGS</name>
<keyword evidence="2" id="KW-0645">Protease</keyword>
<dbReference type="InterPro" id="IPR000064">
    <property type="entry name" value="NLP_P60_dom"/>
</dbReference>
<feature type="compositionally biased region" description="Basic residues" evidence="5">
    <location>
        <begin position="129"/>
        <end position="150"/>
    </location>
</feature>
<dbReference type="SUPFAM" id="SSF54001">
    <property type="entry name" value="Cysteine proteinases"/>
    <property type="match status" value="1"/>
</dbReference>
<dbReference type="InterPro" id="IPR051794">
    <property type="entry name" value="PG_Endopeptidase_C40"/>
</dbReference>
<dbReference type="PROSITE" id="PS51935">
    <property type="entry name" value="NLPC_P60"/>
    <property type="match status" value="1"/>
</dbReference>
<dbReference type="Pfam" id="PF00877">
    <property type="entry name" value="NLPC_P60"/>
    <property type="match status" value="1"/>
</dbReference>
<dbReference type="VEuPathDB" id="FungiDB:BDBG_06930"/>
<dbReference type="EMBL" id="GG657463">
    <property type="protein sequence ID" value="OAT11444.1"/>
    <property type="molecule type" value="Genomic_DNA"/>
</dbReference>
<gene>
    <name evidence="8" type="ORF">BDBG_06930</name>
</gene>
<dbReference type="Proteomes" id="UP000002038">
    <property type="component" value="Unassembled WGS sequence"/>
</dbReference>